<accession>A0A1I5G6G2</accession>
<protein>
    <submittedName>
        <fullName evidence="1">Uncharacterized protein</fullName>
    </submittedName>
</protein>
<gene>
    <name evidence="1" type="ORF">SAMN05421741_1364</name>
</gene>
<dbReference type="STRING" id="913024.SAMN05421741_1364"/>
<reference evidence="2" key="1">
    <citation type="submission" date="2016-10" db="EMBL/GenBank/DDBJ databases">
        <authorList>
            <person name="Varghese N."/>
            <person name="Submissions S."/>
        </authorList>
    </citation>
    <scope>NUCLEOTIDE SEQUENCE [LARGE SCALE GENOMIC DNA]</scope>
    <source>
        <strain evidence="2">DS-12</strain>
    </source>
</reference>
<organism evidence="1 2">
    <name type="scientific">Paenimyroides ummariense</name>
    <dbReference type="NCBI Taxonomy" id="913024"/>
    <lineage>
        <taxon>Bacteria</taxon>
        <taxon>Pseudomonadati</taxon>
        <taxon>Bacteroidota</taxon>
        <taxon>Flavobacteriia</taxon>
        <taxon>Flavobacteriales</taxon>
        <taxon>Flavobacteriaceae</taxon>
        <taxon>Paenimyroides</taxon>
    </lineage>
</organism>
<sequence>MQTKLFFQEFKSLLFISITNIETPQKNICSTMNMLIVEFVLHQHEKKLLKHHDLNTDNS</sequence>
<dbReference type="AlphaFoldDB" id="A0A1I5G6G2"/>
<keyword evidence="2" id="KW-1185">Reference proteome</keyword>
<name>A0A1I5G6G2_9FLAO</name>
<proteinExistence type="predicted"/>
<dbReference type="Proteomes" id="UP000199036">
    <property type="component" value="Unassembled WGS sequence"/>
</dbReference>
<evidence type="ECO:0000313" key="2">
    <source>
        <dbReference type="Proteomes" id="UP000199036"/>
    </source>
</evidence>
<evidence type="ECO:0000313" key="1">
    <source>
        <dbReference type="EMBL" id="SFO31432.1"/>
    </source>
</evidence>
<dbReference type="EMBL" id="FOVI01000036">
    <property type="protein sequence ID" value="SFO31432.1"/>
    <property type="molecule type" value="Genomic_DNA"/>
</dbReference>